<proteinExistence type="predicted"/>
<gene>
    <name evidence="2" type="ORF">GGD56_006971</name>
</gene>
<keyword evidence="3" id="KW-1185">Reference proteome</keyword>
<sequence>MAQALAPAHIIESGLPTERLLAYIAVSKYADGLPLYRQEAIYLRDGVEVSRSLMAQWMGHLGFELQMLADYILERVKEGERVFADETTLPTLAPGPGKPPRLGYGPTHAMIDIWWNQSADGCLSL</sequence>
<dbReference type="EMBL" id="JACIFX010000024">
    <property type="protein sequence ID" value="MBB4233068.1"/>
    <property type="molecule type" value="Genomic_DNA"/>
</dbReference>
<name>A0ABR6IZ44_9HYPH</name>
<dbReference type="Pfam" id="PF03050">
    <property type="entry name" value="DDE_Tnp_IS66"/>
    <property type="match status" value="1"/>
</dbReference>
<accession>A0ABR6IZ44</accession>
<evidence type="ECO:0000313" key="3">
    <source>
        <dbReference type="Proteomes" id="UP000551353"/>
    </source>
</evidence>
<evidence type="ECO:0000259" key="1">
    <source>
        <dbReference type="Pfam" id="PF03050"/>
    </source>
</evidence>
<comment type="caution">
    <text evidence="2">The sequence shown here is derived from an EMBL/GenBank/DDBJ whole genome shotgun (WGS) entry which is preliminary data.</text>
</comment>
<dbReference type="InterPro" id="IPR052344">
    <property type="entry name" value="Transposase-related"/>
</dbReference>
<organism evidence="2 3">
    <name type="scientific">Rhizobium mongolense</name>
    <dbReference type="NCBI Taxonomy" id="57676"/>
    <lineage>
        <taxon>Bacteria</taxon>
        <taxon>Pseudomonadati</taxon>
        <taxon>Pseudomonadota</taxon>
        <taxon>Alphaproteobacteria</taxon>
        <taxon>Hyphomicrobiales</taxon>
        <taxon>Rhizobiaceae</taxon>
        <taxon>Rhizobium/Agrobacterium group</taxon>
        <taxon>Rhizobium</taxon>
    </lineage>
</organism>
<evidence type="ECO:0000313" key="2">
    <source>
        <dbReference type="EMBL" id="MBB4233068.1"/>
    </source>
</evidence>
<dbReference type="Proteomes" id="UP000551353">
    <property type="component" value="Unassembled WGS sequence"/>
</dbReference>
<dbReference type="PANTHER" id="PTHR33678">
    <property type="entry name" value="BLL1576 PROTEIN"/>
    <property type="match status" value="1"/>
</dbReference>
<dbReference type="PANTHER" id="PTHR33678:SF1">
    <property type="entry name" value="BLL1576 PROTEIN"/>
    <property type="match status" value="1"/>
</dbReference>
<protein>
    <submittedName>
        <fullName evidence="2">Transposase</fullName>
    </submittedName>
</protein>
<dbReference type="InterPro" id="IPR004291">
    <property type="entry name" value="Transposase_IS66_central"/>
</dbReference>
<reference evidence="2 3" key="1">
    <citation type="submission" date="2020-08" db="EMBL/GenBank/DDBJ databases">
        <title>Genomic Encyclopedia of Type Strains, Phase IV (KMG-V): Genome sequencing to study the core and pangenomes of soil and plant-associated prokaryotes.</title>
        <authorList>
            <person name="Whitman W."/>
        </authorList>
    </citation>
    <scope>NUCLEOTIDE SEQUENCE [LARGE SCALE GENOMIC DNA]</scope>
    <source>
        <strain evidence="2 3">SEMIA 4087</strain>
    </source>
</reference>
<feature type="domain" description="Transposase IS66 central" evidence="1">
    <location>
        <begin position="14"/>
        <end position="98"/>
    </location>
</feature>